<dbReference type="PANTHER" id="PTHR36394">
    <property type="entry name" value="OS01G0277700 PROTEIN"/>
    <property type="match status" value="1"/>
</dbReference>
<name>A0A3E2BQP4_9BACT</name>
<dbReference type="Pfam" id="PF13386">
    <property type="entry name" value="DsbD_2"/>
    <property type="match status" value="1"/>
</dbReference>
<comment type="caution">
    <text evidence="3">The sequence shown here is derived from an EMBL/GenBank/DDBJ whole genome shotgun (WGS) entry which is preliminary data.</text>
</comment>
<keyword evidence="1" id="KW-0472">Membrane</keyword>
<dbReference type="AlphaFoldDB" id="A0A3E2BQP4"/>
<gene>
    <name evidence="3" type="ORF">OP8BY_1032</name>
</gene>
<evidence type="ECO:0000313" key="4">
    <source>
        <dbReference type="Proteomes" id="UP000257323"/>
    </source>
</evidence>
<feature type="transmembrane region" description="Helical" evidence="1">
    <location>
        <begin position="219"/>
        <end position="239"/>
    </location>
</feature>
<feature type="transmembrane region" description="Helical" evidence="1">
    <location>
        <begin position="85"/>
        <end position="102"/>
    </location>
</feature>
<feature type="transmembrane region" description="Helical" evidence="1">
    <location>
        <begin position="149"/>
        <end position="170"/>
    </location>
</feature>
<dbReference type="PANTHER" id="PTHR36394:SF1">
    <property type="entry name" value="OS01G0277700 PROTEIN"/>
    <property type="match status" value="1"/>
</dbReference>
<accession>A0A3E2BQP4</accession>
<reference evidence="3 4" key="1">
    <citation type="submission" date="2018-08" db="EMBL/GenBank/DDBJ databases">
        <title>Genome analysis of the thermophilic bacterium of the candidate phylum Aminicenantes from deep subsurface aquifer revealed its physiology and ecological role.</title>
        <authorList>
            <person name="Kadnikov V.V."/>
            <person name="Mardanov A.V."/>
            <person name="Beletsky A.V."/>
            <person name="Karnachuk O.V."/>
            <person name="Ravin N.V."/>
        </authorList>
    </citation>
    <scope>NUCLEOTIDE SEQUENCE [LARGE SCALE GENOMIC DNA]</scope>
    <source>
        <strain evidence="3">BY38</strain>
    </source>
</reference>
<organism evidence="3 4">
    <name type="scientific">Candidatus Saccharicenans subterraneus</name>
    <dbReference type="NCBI Taxonomy" id="2508984"/>
    <lineage>
        <taxon>Bacteria</taxon>
        <taxon>Candidatus Aminicenantota</taxon>
        <taxon>Candidatus Aminicenantia</taxon>
        <taxon>Candidatus Aminicenantales</taxon>
        <taxon>Candidatus Saccharicenantaceae</taxon>
        <taxon>Candidatus Saccharicenans</taxon>
    </lineage>
</organism>
<feature type="transmembrane region" description="Helical" evidence="1">
    <location>
        <begin position="182"/>
        <end position="207"/>
    </location>
</feature>
<sequence>MQNIWLLAGTAATLGFVHTLIGPDHYLPFIVISRARQWKLGKTLWVSFLCGLGHVLSSVLLGFLGIALGMAVGHLEKVESARGNIASWLLIGFGLAYMVWGLRKAYRSRPHEHVHYHPDGEVHVHTHTHEDGHLHLHEEGEPAGSKKNITPWVLFLIFVFGPCEPLIPLVMYPAAQHSTSGVILVTAAFGLTTILTMLTIIALSAWGLSFVRLGVLERYSHALAGGLILISGLAVQFLGL</sequence>
<keyword evidence="1" id="KW-1133">Transmembrane helix</keyword>
<evidence type="ECO:0000259" key="2">
    <source>
        <dbReference type="Pfam" id="PF13386"/>
    </source>
</evidence>
<proteinExistence type="predicted"/>
<protein>
    <recommendedName>
        <fullName evidence="2">Urease accessory protein UreH-like transmembrane domain-containing protein</fullName>
    </recommendedName>
</protein>
<feature type="transmembrane region" description="Helical" evidence="1">
    <location>
        <begin position="43"/>
        <end position="73"/>
    </location>
</feature>
<feature type="domain" description="Urease accessory protein UreH-like transmembrane" evidence="2">
    <location>
        <begin position="42"/>
        <end position="233"/>
    </location>
</feature>
<evidence type="ECO:0000313" key="3">
    <source>
        <dbReference type="EMBL" id="RFT17090.1"/>
    </source>
</evidence>
<dbReference type="Proteomes" id="UP000257323">
    <property type="component" value="Unassembled WGS sequence"/>
</dbReference>
<evidence type="ECO:0000256" key="1">
    <source>
        <dbReference type="SAM" id="Phobius"/>
    </source>
</evidence>
<dbReference type="InterPro" id="IPR039447">
    <property type="entry name" value="UreH-like_TM_dom"/>
</dbReference>
<dbReference type="EMBL" id="QUAH01000001">
    <property type="protein sequence ID" value="RFT17090.1"/>
    <property type="molecule type" value="Genomic_DNA"/>
</dbReference>
<keyword evidence="1" id="KW-0812">Transmembrane</keyword>